<accession>A0A0M4BT11</accession>
<evidence type="ECO:0000256" key="1">
    <source>
        <dbReference type="SAM" id="Phobius"/>
    </source>
</evidence>
<keyword evidence="1" id="KW-0472">Membrane</keyword>
<reference evidence="2" key="1">
    <citation type="journal article" date="2015" name="Proc. Natl. Acad. Sci. U.S.A.">
        <title>Functional metagenomic discovery of bacterial effectors in the human microbiome and isolation of commendamide, a GPCR G2A/132 agonist.</title>
        <authorList>
            <person name="Cohen L.J."/>
            <person name="Kang H.S."/>
            <person name="Chu J."/>
            <person name="Huang Y.H."/>
            <person name="Gordon E.A."/>
            <person name="Reddy B.V."/>
            <person name="Ternei M.A."/>
            <person name="Craig J.W."/>
            <person name="Brady S.F."/>
        </authorList>
    </citation>
    <scope>NUCLEOTIDE SEQUENCE</scope>
</reference>
<keyword evidence="1" id="KW-0812">Transmembrane</keyword>
<dbReference type="EMBL" id="KT336243">
    <property type="protein sequence ID" value="ALB75725.1"/>
    <property type="molecule type" value="Genomic_DNA"/>
</dbReference>
<evidence type="ECO:0000313" key="2">
    <source>
        <dbReference type="EMBL" id="ALB75725.1"/>
    </source>
</evidence>
<keyword evidence="1" id="KW-1133">Transmembrane helix</keyword>
<sequence length="41" mass="4796">MLQALLVVISWIILLLVMCAISPIVFFLMIIWTIYKIITMK</sequence>
<name>A0A0M4BT11_9BACT</name>
<organism evidence="2">
    <name type="scientific">uncultured bacterium 3b03</name>
    <dbReference type="NCBI Taxonomy" id="1701368"/>
    <lineage>
        <taxon>Bacteria</taxon>
        <taxon>environmental samples</taxon>
    </lineage>
</organism>
<dbReference type="AlphaFoldDB" id="A0A0M4BT11"/>
<protein>
    <submittedName>
        <fullName evidence="2">Uncharacterized protein</fullName>
    </submittedName>
</protein>
<proteinExistence type="predicted"/>
<feature type="transmembrane region" description="Helical" evidence="1">
    <location>
        <begin position="6"/>
        <end position="35"/>
    </location>
</feature>